<proteinExistence type="predicted"/>
<evidence type="ECO:0000256" key="1">
    <source>
        <dbReference type="ARBA" id="ARBA00022741"/>
    </source>
</evidence>
<dbReference type="PANTHER" id="PTHR43788">
    <property type="entry name" value="DNA2/NAM7 HELICASE FAMILY MEMBER"/>
    <property type="match status" value="1"/>
</dbReference>
<sequence length="885" mass="97284">MAVSDNAAFVASYYYQEAGLAARDDLANGVWYAPDIRMKVPNGTPVSEADLREVLKRRLPWTNETGPAKRESKQKTPTKKGSASIETTSARDISFSVPKSVSLVWALGTPDIRMKIEEAQHRAVKRAMDLFFQNVALERIGNSKEQKTRPAIAFCALFLHGTSRNAKRDDGKLHPDPNLHTHAIVPDIIRSQDGRLKILFDRGLKHWKFALAAWHFAALAYELRSLGFAIEAVGNDGRFRLAGVSAQAVQRFSKRTIGAKDFASRVKARQRAGLTTSLALSMTRAPKQDFPVEDLLAAWGDEAVTFDIDVSDVAASAMRRHNRPQREPSDKKKQRTVERALARATEHEAVFRRERIAQVLASQLVIDGVYDNPSMELLDQTASASSLLHRLADAQNYRLAQWTTASMLALEAEAAALAFELSQSPFARAPTIAEAVEAASEALFPEQKSAATLACSDARLVLINGAPGTGKTTMLKPVVAAYQEAGFKVIATAEAWRVCLEMGTDCAIKFASLTTLLGHKGRELGVDSRTVLIVDEVGLLGTERMVQLLRLAKERGAKLVMIGDPSQLRPIAAGSGYRLIHPFAKSASLMTVHRQVGWYRKAAAAIVSGNTAEGLHDMDRHNRVQHIKSSAEATAKAVDWLEKEFFARGHGPSVAIVKTNDEVHEISQAFRQKLQLAGALKGEVHRIAAMTPNGIRRTLELQDGDLVRFQRRSRVHPEIVNGSVARVVAITRLEDGDLSLRLSLRIKLQGKNSTKAVTARLSEWHDENGDAHVGHAYVSTLYGLQGATIAKGLLILDGDKLDERDLYVGLTRARHETLLLLRSKRKKAWYSEEGPAALPHEKTARQYVRELHRSPDKVLARECLPQAEPAGDMMNEVQAPATAAA</sequence>
<feature type="domain" description="TrwC relaxase" evidence="4">
    <location>
        <begin position="13"/>
        <end position="304"/>
    </location>
</feature>
<dbReference type="Gene3D" id="3.40.50.300">
    <property type="entry name" value="P-loop containing nucleotide triphosphate hydrolases"/>
    <property type="match status" value="2"/>
</dbReference>
<dbReference type="InterPro" id="IPR014862">
    <property type="entry name" value="TrwC"/>
</dbReference>
<gene>
    <name evidence="5" type="ORF">ARD30_20345</name>
</gene>
<dbReference type="Gene3D" id="2.30.30.940">
    <property type="match status" value="1"/>
</dbReference>
<feature type="region of interest" description="Disordered" evidence="3">
    <location>
        <begin position="57"/>
        <end position="87"/>
    </location>
</feature>
<dbReference type="SUPFAM" id="SSF52540">
    <property type="entry name" value="P-loop containing nucleoside triphosphate hydrolases"/>
    <property type="match status" value="1"/>
</dbReference>
<evidence type="ECO:0000259" key="4">
    <source>
        <dbReference type="Pfam" id="PF08751"/>
    </source>
</evidence>
<dbReference type="Pfam" id="PF13604">
    <property type="entry name" value="AAA_30"/>
    <property type="match status" value="1"/>
</dbReference>
<keyword evidence="1" id="KW-0547">Nucleotide-binding</keyword>
<protein>
    <recommendedName>
        <fullName evidence="4">TrwC relaxase domain-containing protein</fullName>
    </recommendedName>
</protein>
<evidence type="ECO:0000256" key="3">
    <source>
        <dbReference type="SAM" id="MobiDB-lite"/>
    </source>
</evidence>
<accession>A0A0Q3I256</accession>
<reference evidence="5 6" key="1">
    <citation type="submission" date="2015-10" db="EMBL/GenBank/DDBJ databases">
        <title>Draft genome of Bosea thiooxidans.</title>
        <authorList>
            <person name="Wang X."/>
        </authorList>
    </citation>
    <scope>NUCLEOTIDE SEQUENCE [LARGE SCALE GENOMIC DNA]</scope>
    <source>
        <strain evidence="5 6">CGMCC 9174</strain>
    </source>
</reference>
<dbReference type="GO" id="GO:0003678">
    <property type="term" value="F:DNA helicase activity"/>
    <property type="evidence" value="ECO:0007669"/>
    <property type="project" value="UniProtKB-ARBA"/>
</dbReference>
<dbReference type="Proteomes" id="UP000051562">
    <property type="component" value="Unassembled WGS sequence"/>
</dbReference>
<keyword evidence="6" id="KW-1185">Reference proteome</keyword>
<keyword evidence="2" id="KW-0067">ATP-binding</keyword>
<name>A0A0Q3I256_9HYPH</name>
<dbReference type="PANTHER" id="PTHR43788:SF6">
    <property type="entry name" value="DNA HELICASE B"/>
    <property type="match status" value="1"/>
</dbReference>
<comment type="caution">
    <text evidence="5">The sequence shown here is derived from an EMBL/GenBank/DDBJ whole genome shotgun (WGS) entry which is preliminary data.</text>
</comment>
<dbReference type="InterPro" id="IPR027417">
    <property type="entry name" value="P-loop_NTPase"/>
</dbReference>
<dbReference type="AlphaFoldDB" id="A0A0Q3I256"/>
<dbReference type="Pfam" id="PF08751">
    <property type="entry name" value="TrwC"/>
    <property type="match status" value="1"/>
</dbReference>
<dbReference type="EMBL" id="LMAR01000058">
    <property type="protein sequence ID" value="KQK28813.1"/>
    <property type="molecule type" value="Genomic_DNA"/>
</dbReference>
<evidence type="ECO:0000313" key="5">
    <source>
        <dbReference type="EMBL" id="KQK28813.1"/>
    </source>
</evidence>
<evidence type="ECO:0000256" key="2">
    <source>
        <dbReference type="ARBA" id="ARBA00022840"/>
    </source>
</evidence>
<evidence type="ECO:0000313" key="6">
    <source>
        <dbReference type="Proteomes" id="UP000051562"/>
    </source>
</evidence>
<organism evidence="5 6">
    <name type="scientific">Bosea thiooxidans</name>
    <dbReference type="NCBI Taxonomy" id="53254"/>
    <lineage>
        <taxon>Bacteria</taxon>
        <taxon>Pseudomonadati</taxon>
        <taxon>Pseudomonadota</taxon>
        <taxon>Alphaproteobacteria</taxon>
        <taxon>Hyphomicrobiales</taxon>
        <taxon>Boseaceae</taxon>
        <taxon>Bosea</taxon>
    </lineage>
</organism>
<dbReference type="GO" id="GO:0005524">
    <property type="term" value="F:ATP binding"/>
    <property type="evidence" value="ECO:0007669"/>
    <property type="project" value="UniProtKB-KW"/>
</dbReference>
<dbReference type="SUPFAM" id="SSF55464">
    <property type="entry name" value="Origin of replication-binding domain, RBD-like"/>
    <property type="match status" value="1"/>
</dbReference>
<dbReference type="InterPro" id="IPR050534">
    <property type="entry name" value="Coronavir_polyprotein_1ab"/>
</dbReference>
<dbReference type="NCBIfam" id="NF041492">
    <property type="entry name" value="MobF"/>
    <property type="match status" value="1"/>
</dbReference>